<proteinExistence type="predicted"/>
<gene>
    <name evidence="1" type="ORF">KDL28_29835</name>
</gene>
<dbReference type="Proteomes" id="UP001165283">
    <property type="component" value="Unassembled WGS sequence"/>
</dbReference>
<evidence type="ECO:0000313" key="2">
    <source>
        <dbReference type="Proteomes" id="UP001165283"/>
    </source>
</evidence>
<comment type="caution">
    <text evidence="1">The sequence shown here is derived from an EMBL/GenBank/DDBJ whole genome shotgun (WGS) entry which is preliminary data.</text>
</comment>
<accession>A0ABT1A8C0</accession>
<reference evidence="1" key="1">
    <citation type="submission" date="2021-04" db="EMBL/GenBank/DDBJ databases">
        <title>Pseudonocardia sp. nov., isolated from sandy soil of mangrove forest.</title>
        <authorList>
            <person name="Zan Z."/>
            <person name="Huang R."/>
            <person name="Liu W."/>
        </authorList>
    </citation>
    <scope>NUCLEOTIDE SEQUENCE</scope>
    <source>
        <strain evidence="1">S2-4</strain>
    </source>
</reference>
<protein>
    <submittedName>
        <fullName evidence="1">Uncharacterized protein</fullName>
    </submittedName>
</protein>
<sequence>MSGRNTVNDDTLGRTRRSLHGIAELVLAGPQHRASGRIRLRVTPGGFGGVTTDLRVEGTDLVGPAGRVPLAGTYREVATAAGVDVGAPQDVYSDTTGIDPDEPIDLDPAAVALVTGWFALGDAALRAFAADVGGDAEPVLWPEHFDLAIAVDEVNYGASAGDAGEPRPYAYVGPWTPREGEFWNAPFGALRPAEDFPDVDTLTAFFAEGRRSAAQP</sequence>
<organism evidence="1 2">
    <name type="scientific">Pseudonocardia humida</name>
    <dbReference type="NCBI Taxonomy" id="2800819"/>
    <lineage>
        <taxon>Bacteria</taxon>
        <taxon>Bacillati</taxon>
        <taxon>Actinomycetota</taxon>
        <taxon>Actinomycetes</taxon>
        <taxon>Pseudonocardiales</taxon>
        <taxon>Pseudonocardiaceae</taxon>
        <taxon>Pseudonocardia</taxon>
    </lineage>
</organism>
<name>A0ABT1A8C0_9PSEU</name>
<evidence type="ECO:0000313" key="1">
    <source>
        <dbReference type="EMBL" id="MCO1659281.1"/>
    </source>
</evidence>
<dbReference type="EMBL" id="JAGSOV010000063">
    <property type="protein sequence ID" value="MCO1659281.1"/>
    <property type="molecule type" value="Genomic_DNA"/>
</dbReference>
<keyword evidence="2" id="KW-1185">Reference proteome</keyword>